<dbReference type="GO" id="GO:0019901">
    <property type="term" value="F:protein kinase binding"/>
    <property type="evidence" value="ECO:0007669"/>
    <property type="project" value="TreeGrafter"/>
</dbReference>
<dbReference type="PANTHER" id="PTHR13292:SF0">
    <property type="entry name" value="AUTOPHAGY-RELATED PROTEIN 101"/>
    <property type="match status" value="1"/>
</dbReference>
<dbReference type="Pfam" id="PF07855">
    <property type="entry name" value="ATG101"/>
    <property type="match status" value="1"/>
</dbReference>
<keyword evidence="5" id="KW-1185">Reference proteome</keyword>
<gene>
    <name evidence="4" type="ORF">DIURU_000243</name>
</gene>
<keyword evidence="3" id="KW-0072">Autophagy</keyword>
<evidence type="ECO:0000256" key="1">
    <source>
        <dbReference type="ARBA" id="ARBA00007130"/>
    </source>
</evidence>
<accession>A0A642UZB9</accession>
<dbReference type="VEuPathDB" id="FungiDB:DIURU_000243"/>
<evidence type="ECO:0000256" key="3">
    <source>
        <dbReference type="ARBA" id="ARBA00023006"/>
    </source>
</evidence>
<dbReference type="EMBL" id="SWFT01000009">
    <property type="protein sequence ID" value="KAA8908274.1"/>
    <property type="molecule type" value="Genomic_DNA"/>
</dbReference>
<dbReference type="Proteomes" id="UP000449547">
    <property type="component" value="Unassembled WGS sequence"/>
</dbReference>
<dbReference type="GO" id="GO:0000407">
    <property type="term" value="C:phagophore assembly site"/>
    <property type="evidence" value="ECO:0007669"/>
    <property type="project" value="TreeGrafter"/>
</dbReference>
<dbReference type="GO" id="GO:1990316">
    <property type="term" value="C:Atg1/ULK1 kinase complex"/>
    <property type="evidence" value="ECO:0007669"/>
    <property type="project" value="TreeGrafter"/>
</dbReference>
<organism evidence="4 5">
    <name type="scientific">Diutina rugosa</name>
    <name type="common">Yeast</name>
    <name type="synonym">Candida rugosa</name>
    <dbReference type="NCBI Taxonomy" id="5481"/>
    <lineage>
        <taxon>Eukaryota</taxon>
        <taxon>Fungi</taxon>
        <taxon>Dikarya</taxon>
        <taxon>Ascomycota</taxon>
        <taxon>Saccharomycotina</taxon>
        <taxon>Pichiomycetes</taxon>
        <taxon>Debaryomycetaceae</taxon>
        <taxon>Diutina</taxon>
    </lineage>
</organism>
<dbReference type="GeneID" id="54778896"/>
<evidence type="ECO:0000256" key="2">
    <source>
        <dbReference type="ARBA" id="ARBA00018874"/>
    </source>
</evidence>
<evidence type="ECO:0000313" key="4">
    <source>
        <dbReference type="EMBL" id="KAA8908274.1"/>
    </source>
</evidence>
<comment type="caution">
    <text evidence="4">The sequence shown here is derived from an EMBL/GenBank/DDBJ whole genome shotgun (WGS) entry which is preliminary data.</text>
</comment>
<sequence>MLEFTVPVVADRNMVREAIKGKYNYPQWSIQLSTNFNLGVISTIFFHRLLGPITPTPASFLGISYPTADLPSLDDDIDNKISQLLDKLDVDSHHRATAEIHFQTREKKPRGWFKSDADEVKSWEVWTVDVTCTPGVAGVANTDAIRTSFEEAVVSVVTTCDAHKDHIPALSTMDPSPFPYAIVV</sequence>
<protein>
    <recommendedName>
        <fullName evidence="2">Autophagy-related protein 101</fullName>
    </recommendedName>
</protein>
<dbReference type="OrthoDB" id="10259639at2759"/>
<reference evidence="4 5" key="1">
    <citation type="submission" date="2019-07" db="EMBL/GenBank/DDBJ databases">
        <title>Genome assembly of two rare yeast pathogens: Diutina rugosa and Trichomonascus ciferrii.</title>
        <authorList>
            <person name="Mixao V."/>
            <person name="Saus E."/>
            <person name="Hansen A."/>
            <person name="Lass-Flor C."/>
            <person name="Gabaldon T."/>
        </authorList>
    </citation>
    <scope>NUCLEOTIDE SEQUENCE [LARGE SCALE GENOMIC DNA]</scope>
    <source>
        <strain evidence="4 5">CBS 613</strain>
    </source>
</reference>
<dbReference type="GO" id="GO:0000045">
    <property type="term" value="P:autophagosome assembly"/>
    <property type="evidence" value="ECO:0007669"/>
    <property type="project" value="TreeGrafter"/>
</dbReference>
<comment type="similarity">
    <text evidence="1">Belongs to the ATG101 family.</text>
</comment>
<dbReference type="InterPro" id="IPR012445">
    <property type="entry name" value="ATG101"/>
</dbReference>
<proteinExistence type="inferred from homology"/>
<dbReference type="RefSeq" id="XP_034014959.1">
    <property type="nucleotide sequence ID" value="XM_034155080.1"/>
</dbReference>
<evidence type="ECO:0000313" key="5">
    <source>
        <dbReference type="Proteomes" id="UP000449547"/>
    </source>
</evidence>
<name>A0A642UZB9_DIURU</name>
<dbReference type="PANTHER" id="PTHR13292">
    <property type="entry name" value="AUTOPHAGY-RELATED PROTEIN 101"/>
    <property type="match status" value="1"/>
</dbReference>
<dbReference type="AlphaFoldDB" id="A0A642UZB9"/>
<dbReference type="OMA" id="VCWEIWT"/>